<reference evidence="7 8" key="1">
    <citation type="submission" date="2019-08" db="EMBL/GenBank/DDBJ databases">
        <authorList>
            <person name="Dong K."/>
        </authorList>
    </citation>
    <scope>NUCLEOTIDE SEQUENCE [LARGE SCALE GENOMIC DNA]</scope>
    <source>
        <strain evidence="7 8">M4-8</strain>
    </source>
</reference>
<dbReference type="GO" id="GO:0046872">
    <property type="term" value="F:metal ion binding"/>
    <property type="evidence" value="ECO:0007669"/>
    <property type="project" value="UniProtKB-KW"/>
</dbReference>
<dbReference type="PANTHER" id="PTHR12001">
    <property type="entry name" value="GERANYLGERANYL PYROPHOSPHATE SYNTHASE"/>
    <property type="match status" value="1"/>
</dbReference>
<evidence type="ECO:0000256" key="1">
    <source>
        <dbReference type="ARBA" id="ARBA00001946"/>
    </source>
</evidence>
<proteinExistence type="inferred from homology"/>
<keyword evidence="8" id="KW-1185">Reference proteome</keyword>
<keyword evidence="3 6" id="KW-0808">Transferase</keyword>
<keyword evidence="5" id="KW-0460">Magnesium</keyword>
<keyword evidence="4" id="KW-0479">Metal-binding</keyword>
<dbReference type="SUPFAM" id="SSF48576">
    <property type="entry name" value="Terpenoid synthases"/>
    <property type="match status" value="1"/>
</dbReference>
<accession>A0A5C8HLN8</accession>
<dbReference type="GO" id="GO:0004659">
    <property type="term" value="F:prenyltransferase activity"/>
    <property type="evidence" value="ECO:0007669"/>
    <property type="project" value="InterPro"/>
</dbReference>
<sequence>MTSTRTRPQSATALAAEISNRLAAVMALRATQAAAHGTDFAEFWHVASQCAQGGKLLRPRLLLGLFDALRAPEHADPAARTAAIDLAAAVELLHFSFLLHDDLIDEDLVRRGVPNLIGRLAGVGALNASNGSVDVARLHWARSSALLAGDLMLTIAHQMFARVGVAEAARLRALDVLDTAVTETVAGEYVDVGLSDAQIAPTLTLVLEMTRMKTATYTFELPLRLAAIMAGAEHAVEQRLGDIGRHLGVAFQLQDDLLSAFDATAAHGKDLFSDFREGKETALIACARLTSEWPHVERLLQAGDLSASAGRALQRLLESCGARAAVEAIVQDQLDIARGLLVADATSIPPAAADFLLDVMEQLRGRRA</sequence>
<dbReference type="AlphaFoldDB" id="A0A5C8HLN8"/>
<comment type="cofactor">
    <cofactor evidence="1">
        <name>Mg(2+)</name>
        <dbReference type="ChEBI" id="CHEBI:18420"/>
    </cofactor>
</comment>
<gene>
    <name evidence="7" type="ORF">FVP60_07425</name>
</gene>
<dbReference type="Proteomes" id="UP000321196">
    <property type="component" value="Unassembled WGS sequence"/>
</dbReference>
<dbReference type="GO" id="GO:0008299">
    <property type="term" value="P:isoprenoid biosynthetic process"/>
    <property type="evidence" value="ECO:0007669"/>
    <property type="project" value="InterPro"/>
</dbReference>
<dbReference type="OrthoDB" id="4497239at2"/>
<comment type="caution">
    <text evidence="7">The sequence shown here is derived from an EMBL/GenBank/DDBJ whole genome shotgun (WGS) entry which is preliminary data.</text>
</comment>
<dbReference type="Gene3D" id="1.10.600.10">
    <property type="entry name" value="Farnesyl Diphosphate Synthase"/>
    <property type="match status" value="1"/>
</dbReference>
<evidence type="ECO:0000256" key="3">
    <source>
        <dbReference type="ARBA" id="ARBA00022679"/>
    </source>
</evidence>
<evidence type="ECO:0000256" key="4">
    <source>
        <dbReference type="ARBA" id="ARBA00022723"/>
    </source>
</evidence>
<evidence type="ECO:0000313" key="8">
    <source>
        <dbReference type="Proteomes" id="UP000321196"/>
    </source>
</evidence>
<dbReference type="PROSITE" id="PS00723">
    <property type="entry name" value="POLYPRENYL_SYNTHASE_1"/>
    <property type="match status" value="1"/>
</dbReference>
<organism evidence="7 8">
    <name type="scientific">Microbacterium mitrae</name>
    <dbReference type="NCBI Taxonomy" id="664640"/>
    <lineage>
        <taxon>Bacteria</taxon>
        <taxon>Bacillati</taxon>
        <taxon>Actinomycetota</taxon>
        <taxon>Actinomycetes</taxon>
        <taxon>Micrococcales</taxon>
        <taxon>Microbacteriaceae</taxon>
        <taxon>Microbacterium</taxon>
    </lineage>
</organism>
<dbReference type="InterPro" id="IPR033749">
    <property type="entry name" value="Polyprenyl_synt_CS"/>
</dbReference>
<dbReference type="PANTHER" id="PTHR12001:SF85">
    <property type="entry name" value="SHORT CHAIN ISOPRENYL DIPHOSPHATE SYNTHASE"/>
    <property type="match status" value="1"/>
</dbReference>
<evidence type="ECO:0000256" key="6">
    <source>
        <dbReference type="RuleBase" id="RU004466"/>
    </source>
</evidence>
<dbReference type="SFLD" id="SFLDS00005">
    <property type="entry name" value="Isoprenoid_Synthase_Type_I"/>
    <property type="match status" value="1"/>
</dbReference>
<dbReference type="InterPro" id="IPR008949">
    <property type="entry name" value="Isoprenoid_synthase_dom_sf"/>
</dbReference>
<dbReference type="Pfam" id="PF00348">
    <property type="entry name" value="polyprenyl_synt"/>
    <property type="match status" value="1"/>
</dbReference>
<protein>
    <submittedName>
        <fullName evidence="7">Polyprenyl synthetase family protein</fullName>
    </submittedName>
</protein>
<evidence type="ECO:0000256" key="5">
    <source>
        <dbReference type="ARBA" id="ARBA00022842"/>
    </source>
</evidence>
<name>A0A5C8HLN8_9MICO</name>
<evidence type="ECO:0000256" key="2">
    <source>
        <dbReference type="ARBA" id="ARBA00006706"/>
    </source>
</evidence>
<dbReference type="RefSeq" id="WP_147825647.1">
    <property type="nucleotide sequence ID" value="NZ_BAAARG010000002.1"/>
</dbReference>
<comment type="similarity">
    <text evidence="2 6">Belongs to the FPP/GGPP synthase family.</text>
</comment>
<evidence type="ECO:0000313" key="7">
    <source>
        <dbReference type="EMBL" id="TXK04512.1"/>
    </source>
</evidence>
<dbReference type="EMBL" id="VRSW01000002">
    <property type="protein sequence ID" value="TXK04512.1"/>
    <property type="molecule type" value="Genomic_DNA"/>
</dbReference>
<dbReference type="InterPro" id="IPR000092">
    <property type="entry name" value="Polyprenyl_synt"/>
</dbReference>